<dbReference type="GO" id="GO:0006890">
    <property type="term" value="P:retrograde vesicle-mediated transport, Golgi to endoplasmic reticulum"/>
    <property type="evidence" value="ECO:0007669"/>
    <property type="project" value="InterPro"/>
</dbReference>
<evidence type="ECO:0000256" key="3">
    <source>
        <dbReference type="ARBA" id="ARBA00022692"/>
    </source>
</evidence>
<comment type="similarity">
    <text evidence="9">Belongs to the SEC20 family.</text>
</comment>
<dbReference type="Pfam" id="PF03908">
    <property type="entry name" value="Sec20"/>
    <property type="match status" value="1"/>
</dbReference>
<evidence type="ECO:0000256" key="2">
    <source>
        <dbReference type="ARBA" id="ARBA00022448"/>
    </source>
</evidence>
<keyword evidence="6" id="KW-1133">Transmembrane helix</keyword>
<feature type="domain" description="Sec20 C-terminal" evidence="10">
    <location>
        <begin position="162"/>
        <end position="252"/>
    </location>
</feature>
<evidence type="ECO:0000259" key="10">
    <source>
        <dbReference type="Pfam" id="PF03908"/>
    </source>
</evidence>
<reference evidence="11 12" key="1">
    <citation type="journal article" date="2023" name="Elife">
        <title>Identification of key yeast species and microbe-microbe interactions impacting larval growth of Drosophila in the wild.</title>
        <authorList>
            <person name="Mure A."/>
            <person name="Sugiura Y."/>
            <person name="Maeda R."/>
            <person name="Honda K."/>
            <person name="Sakurai N."/>
            <person name="Takahashi Y."/>
            <person name="Watada M."/>
            <person name="Katoh T."/>
            <person name="Gotoh A."/>
            <person name="Gotoh Y."/>
            <person name="Taniguchi I."/>
            <person name="Nakamura K."/>
            <person name="Hayashi T."/>
            <person name="Katayama T."/>
            <person name="Uemura T."/>
            <person name="Hattori Y."/>
        </authorList>
    </citation>
    <scope>NUCLEOTIDE SEQUENCE [LARGE SCALE GENOMIC DNA]</scope>
    <source>
        <strain evidence="11 12">PK-24</strain>
    </source>
</reference>
<organism evidence="11 12">
    <name type="scientific">Pichia kluyveri</name>
    <name type="common">Yeast</name>
    <dbReference type="NCBI Taxonomy" id="36015"/>
    <lineage>
        <taxon>Eukaryota</taxon>
        <taxon>Fungi</taxon>
        <taxon>Dikarya</taxon>
        <taxon>Ascomycota</taxon>
        <taxon>Saccharomycotina</taxon>
        <taxon>Pichiomycetes</taxon>
        <taxon>Pichiales</taxon>
        <taxon>Pichiaceae</taxon>
        <taxon>Pichia</taxon>
    </lineage>
</organism>
<evidence type="ECO:0000256" key="5">
    <source>
        <dbReference type="ARBA" id="ARBA00022892"/>
    </source>
</evidence>
<dbReference type="GO" id="GO:0005484">
    <property type="term" value="F:SNAP receptor activity"/>
    <property type="evidence" value="ECO:0007669"/>
    <property type="project" value="InterPro"/>
</dbReference>
<dbReference type="GO" id="GO:0005789">
    <property type="term" value="C:endoplasmic reticulum membrane"/>
    <property type="evidence" value="ECO:0007669"/>
    <property type="project" value="UniProtKB-SubCell"/>
</dbReference>
<evidence type="ECO:0000256" key="7">
    <source>
        <dbReference type="ARBA" id="ARBA00023054"/>
    </source>
</evidence>
<proteinExistence type="inferred from homology"/>
<comment type="subcellular location">
    <subcellularLocation>
        <location evidence="1">Endoplasmic reticulum membrane</location>
        <topology evidence="1">Single-pass type IV membrane protein</topology>
    </subcellularLocation>
</comment>
<dbReference type="InterPro" id="IPR056173">
    <property type="entry name" value="Sec20_C"/>
</dbReference>
<dbReference type="GO" id="GO:0031201">
    <property type="term" value="C:SNARE complex"/>
    <property type="evidence" value="ECO:0007669"/>
    <property type="project" value="TreeGrafter"/>
</dbReference>
<evidence type="ECO:0000256" key="4">
    <source>
        <dbReference type="ARBA" id="ARBA00022824"/>
    </source>
</evidence>
<dbReference type="AlphaFoldDB" id="A0AAV5R117"/>
<comment type="caution">
    <text evidence="11">The sequence shown here is derived from an EMBL/GenBank/DDBJ whole genome shotgun (WGS) entry which is preliminary data.</text>
</comment>
<evidence type="ECO:0000256" key="1">
    <source>
        <dbReference type="ARBA" id="ARBA00004163"/>
    </source>
</evidence>
<keyword evidence="5" id="KW-0931">ER-Golgi transport</keyword>
<accession>A0AAV5R117</accession>
<gene>
    <name evidence="11" type="ORF">DAPK24_009190</name>
</gene>
<keyword evidence="4" id="KW-0256">Endoplasmic reticulum</keyword>
<dbReference type="Proteomes" id="UP001378960">
    <property type="component" value="Unassembled WGS sequence"/>
</dbReference>
<evidence type="ECO:0000256" key="8">
    <source>
        <dbReference type="ARBA" id="ARBA00023136"/>
    </source>
</evidence>
<sequence length="317" mass="36323">MSVDLIDTIQRDIHSAGLCIEKYSVEDVESAEGIDDSNTKILELLSKIEIDISQLQYEIIPISTNDNRNSLEYNLFYSKELLKDLYVRYRMKKVDEKRKYNETLYLKSFTRGELSIKNSNTDYDDDDNEMLNEYDNNDQLNNEGLNDEKLEELSNQERLLRQNTKLTDKLQNVNALIKSTLLAGEINISELDISTNSISNLGESYAFFGDVLNKTNGLVKSINKASKSERAMIYRSLYFFISVCCWILWRRILKRPVLLVLWLILSPLKMLFRFSSSGNVEINSTNVVSSLISQTVSTTLATATDIITGVLLDKDEL</sequence>
<keyword evidence="3" id="KW-0812">Transmembrane</keyword>
<keyword evidence="7" id="KW-0175">Coiled coil</keyword>
<evidence type="ECO:0000256" key="9">
    <source>
        <dbReference type="ARBA" id="ARBA00037934"/>
    </source>
</evidence>
<evidence type="ECO:0000313" key="12">
    <source>
        <dbReference type="Proteomes" id="UP001378960"/>
    </source>
</evidence>
<name>A0AAV5R117_PICKL</name>
<evidence type="ECO:0000313" key="11">
    <source>
        <dbReference type="EMBL" id="GMM44344.1"/>
    </source>
</evidence>
<keyword evidence="12" id="KW-1185">Reference proteome</keyword>
<protein>
    <submittedName>
        <fullName evidence="11">Sec20 protein</fullName>
    </submittedName>
</protein>
<dbReference type="PANTHER" id="PTHR12825">
    <property type="entry name" value="BNIP1-RELATED"/>
    <property type="match status" value="1"/>
</dbReference>
<dbReference type="InterPro" id="IPR005606">
    <property type="entry name" value="Sec20"/>
</dbReference>
<evidence type="ECO:0000256" key="6">
    <source>
        <dbReference type="ARBA" id="ARBA00022989"/>
    </source>
</evidence>
<keyword evidence="8" id="KW-0472">Membrane</keyword>
<dbReference type="PANTHER" id="PTHR12825:SF0">
    <property type="entry name" value="VESICLE TRANSPORT PROTEIN SEC20"/>
    <property type="match status" value="1"/>
</dbReference>
<dbReference type="EMBL" id="BTGB01000001">
    <property type="protein sequence ID" value="GMM44344.1"/>
    <property type="molecule type" value="Genomic_DNA"/>
</dbReference>
<keyword evidence="2" id="KW-0813">Transport</keyword>